<dbReference type="InterPro" id="IPR051609">
    <property type="entry name" value="NmrA/Isoflavone_reductase-like"/>
</dbReference>
<evidence type="ECO:0000256" key="1">
    <source>
        <dbReference type="ARBA" id="ARBA00005725"/>
    </source>
</evidence>
<proteinExistence type="inferred from homology"/>
<keyword evidence="3" id="KW-0560">Oxidoreductase</keyword>
<evidence type="ECO:0000313" key="6">
    <source>
        <dbReference type="Proteomes" id="UP000237441"/>
    </source>
</evidence>
<dbReference type="GO" id="GO:0016491">
    <property type="term" value="F:oxidoreductase activity"/>
    <property type="evidence" value="ECO:0007669"/>
    <property type="project" value="UniProtKB-KW"/>
</dbReference>
<evidence type="ECO:0000256" key="3">
    <source>
        <dbReference type="ARBA" id="ARBA00023002"/>
    </source>
</evidence>
<dbReference type="InterPro" id="IPR036291">
    <property type="entry name" value="NAD(P)-bd_dom_sf"/>
</dbReference>
<organism evidence="5 6">
    <name type="scientific">Beauveria bassiana</name>
    <name type="common">White muscardine disease fungus</name>
    <name type="synonym">Tritirachium shiotae</name>
    <dbReference type="NCBI Taxonomy" id="176275"/>
    <lineage>
        <taxon>Eukaryota</taxon>
        <taxon>Fungi</taxon>
        <taxon>Dikarya</taxon>
        <taxon>Ascomycota</taxon>
        <taxon>Pezizomycotina</taxon>
        <taxon>Sordariomycetes</taxon>
        <taxon>Hypocreomycetidae</taxon>
        <taxon>Hypocreales</taxon>
        <taxon>Cordycipitaceae</taxon>
        <taxon>Beauveria</taxon>
    </lineage>
</organism>
<dbReference type="AlphaFoldDB" id="A0A2S7YCV6"/>
<evidence type="ECO:0000259" key="4">
    <source>
        <dbReference type="Pfam" id="PF13460"/>
    </source>
</evidence>
<comment type="similarity">
    <text evidence="1">Belongs to the NmrA-type oxidoreductase family. Isoflavone reductase subfamily.</text>
</comment>
<evidence type="ECO:0000313" key="5">
    <source>
        <dbReference type="EMBL" id="PQK13854.1"/>
    </source>
</evidence>
<comment type="caution">
    <text evidence="5">The sequence shown here is derived from an EMBL/GenBank/DDBJ whole genome shotgun (WGS) entry which is preliminary data.</text>
</comment>
<reference evidence="5 6" key="1">
    <citation type="submission" date="2016-07" db="EMBL/GenBank/DDBJ databases">
        <title>Comparative genomics of the entomopathogenic fungus Beauveria bassiana.</title>
        <authorList>
            <person name="Valero Jimenez C.A."/>
            <person name="Zwaan B.J."/>
            <person name="Van Kan J.A."/>
            <person name="Takken W."/>
            <person name="Debets A.J."/>
            <person name="Schoustra S.E."/>
            <person name="Koenraadt C.J."/>
        </authorList>
    </citation>
    <scope>NUCLEOTIDE SEQUENCE [LARGE SCALE GENOMIC DNA]</scope>
    <source>
        <strain evidence="5 6">ARSEF 8028</strain>
    </source>
</reference>
<dbReference type="Pfam" id="PF13460">
    <property type="entry name" value="NAD_binding_10"/>
    <property type="match status" value="1"/>
</dbReference>
<dbReference type="EMBL" id="JRHA01000004">
    <property type="protein sequence ID" value="PQK13854.1"/>
    <property type="molecule type" value="Genomic_DNA"/>
</dbReference>
<keyword evidence="2" id="KW-0521">NADP</keyword>
<dbReference type="PANTHER" id="PTHR47706:SF4">
    <property type="entry name" value="NMRA-LIKE DOMAIN-CONTAINING PROTEIN"/>
    <property type="match status" value="1"/>
</dbReference>
<protein>
    <recommendedName>
        <fullName evidence="4">NAD(P)-binding domain-containing protein</fullName>
    </recommendedName>
</protein>
<dbReference type="Gene3D" id="3.40.50.720">
    <property type="entry name" value="NAD(P)-binding Rossmann-like Domain"/>
    <property type="match status" value="1"/>
</dbReference>
<dbReference type="PANTHER" id="PTHR47706">
    <property type="entry name" value="NMRA-LIKE FAMILY PROTEIN"/>
    <property type="match status" value="1"/>
</dbReference>
<feature type="domain" description="NAD(P)-binding" evidence="4">
    <location>
        <begin position="26"/>
        <end position="169"/>
    </location>
</feature>
<dbReference type="SUPFAM" id="SSF51735">
    <property type="entry name" value="NAD(P)-binding Rossmann-fold domains"/>
    <property type="match status" value="1"/>
</dbReference>
<dbReference type="Proteomes" id="UP000237441">
    <property type="component" value="Unassembled WGS sequence"/>
</dbReference>
<accession>A0A2S7YCV6</accession>
<gene>
    <name evidence="5" type="ORF">BB8028_0004g07850</name>
</gene>
<sequence>MSIHHKATEKQTSPFTQSIMKVAIIAVGDLARYFVEELLQRGHQVLAVSRSSKPYLDKLGVAQHTTDYSEADLTQALATCDAAICTLKVGIPENIPVHRAILRACQKSSTCKRFIPATWAGNIADFPDEPLDLADQIEAVLEDLRSQSDVSWCSVSPGWYIDYIVPETQRYMSSLGDMWPQNYAEKVFTLYGDGSQLVNFTSARDTARATIRLLEHDRREWEEFLYISGAQMTWKELGQFIQSRDPAYTFRNKSLSQTIKQYMAQESEESYGAAILELWSHGSGVRFPWSRVERHRAKFFPDLTFRNAQQMLDEAASDPSKVV</sequence>
<dbReference type="OrthoDB" id="419598at2759"/>
<dbReference type="InterPro" id="IPR016040">
    <property type="entry name" value="NAD(P)-bd_dom"/>
</dbReference>
<evidence type="ECO:0000256" key="2">
    <source>
        <dbReference type="ARBA" id="ARBA00022857"/>
    </source>
</evidence>
<name>A0A2S7YCV6_BEABA</name>